<dbReference type="Pfam" id="PF00926">
    <property type="entry name" value="DHBP_synthase"/>
    <property type="match status" value="1"/>
</dbReference>
<dbReference type="Gene3D" id="3.90.870.10">
    <property type="entry name" value="DHBP synthase"/>
    <property type="match status" value="1"/>
</dbReference>
<dbReference type="InterPro" id="IPR017945">
    <property type="entry name" value="DHBP_synth_RibB-like_a/b_dom"/>
</dbReference>
<dbReference type="PANTHER" id="PTHR21327">
    <property type="entry name" value="GTP CYCLOHYDROLASE II-RELATED"/>
    <property type="match status" value="1"/>
</dbReference>
<keyword evidence="3 6" id="KW-0460">Magnesium</keyword>
<dbReference type="NCBIfam" id="TIGR00506">
    <property type="entry name" value="ribB"/>
    <property type="match status" value="1"/>
</dbReference>
<proteinExistence type="inferred from homology"/>
<dbReference type="PANTHER" id="PTHR21327:SF46">
    <property type="entry name" value="3,4-DIHYDROXY-2-BUTANONE 4-PHOSPHATE SYNTHASE"/>
    <property type="match status" value="1"/>
</dbReference>
<dbReference type="EC" id="4.1.99.12" evidence="6"/>
<evidence type="ECO:0000256" key="3">
    <source>
        <dbReference type="ARBA" id="ARBA00022842"/>
    </source>
</evidence>
<keyword evidence="2 6" id="KW-0479">Metal-binding</keyword>
<comment type="subunit">
    <text evidence="6">Homodimer.</text>
</comment>
<comment type="similarity">
    <text evidence="6">Belongs to the DHBP synthase family.</text>
</comment>
<name>A0A7G9YS32_9EURY</name>
<comment type="pathway">
    <text evidence="6">Cofactor biosynthesis; riboflavin biosynthesis; 2-hydroxy-3-oxobutyl phosphate from D-ribulose 5-phosphate: step 1/1.</text>
</comment>
<dbReference type="SUPFAM" id="SSF55821">
    <property type="entry name" value="YrdC/RibB"/>
    <property type="match status" value="1"/>
</dbReference>
<keyword evidence="5 6" id="KW-0456">Lyase</keyword>
<dbReference type="GO" id="GO:0046872">
    <property type="term" value="F:metal ion binding"/>
    <property type="evidence" value="ECO:0007669"/>
    <property type="project" value="UniProtKB-KW"/>
</dbReference>
<dbReference type="InterPro" id="IPR000422">
    <property type="entry name" value="DHBP_synthase_RibB"/>
</dbReference>
<evidence type="ECO:0000256" key="1">
    <source>
        <dbReference type="ARBA" id="ARBA00022619"/>
    </source>
</evidence>
<accession>A0A7G9YS32</accession>
<dbReference type="GO" id="GO:0005829">
    <property type="term" value="C:cytosol"/>
    <property type="evidence" value="ECO:0007669"/>
    <property type="project" value="TreeGrafter"/>
</dbReference>
<reference evidence="7" key="1">
    <citation type="submission" date="2020-06" db="EMBL/GenBank/DDBJ databases">
        <title>Unique genomic features of the anaerobic methanotrophic archaea.</title>
        <authorList>
            <person name="Chadwick G.L."/>
            <person name="Skennerton C.T."/>
            <person name="Laso-Perez R."/>
            <person name="Leu A.O."/>
            <person name="Speth D.R."/>
            <person name="Yu H."/>
            <person name="Morgan-Lang C."/>
            <person name="Hatzenpichler R."/>
            <person name="Goudeau D."/>
            <person name="Malmstrom R."/>
            <person name="Brazelton W.J."/>
            <person name="Woyke T."/>
            <person name="Hallam S.J."/>
            <person name="Tyson G.W."/>
            <person name="Wegener G."/>
            <person name="Boetius A."/>
            <person name="Orphan V."/>
        </authorList>
    </citation>
    <scope>NUCLEOTIDE SEQUENCE</scope>
</reference>
<dbReference type="GO" id="GO:0008686">
    <property type="term" value="F:3,4-dihydroxy-2-butanone-4-phosphate synthase activity"/>
    <property type="evidence" value="ECO:0007669"/>
    <property type="project" value="UniProtKB-EC"/>
</dbReference>
<evidence type="ECO:0000256" key="4">
    <source>
        <dbReference type="ARBA" id="ARBA00023211"/>
    </source>
</evidence>
<evidence type="ECO:0000256" key="6">
    <source>
        <dbReference type="RuleBase" id="RU003843"/>
    </source>
</evidence>
<protein>
    <recommendedName>
        <fullName evidence="6">3,4-dihydroxy-2-butanone 4-phosphate synthase</fullName>
        <shortName evidence="6">DHBP synthase</shortName>
        <ecNumber evidence="6">4.1.99.12</ecNumber>
    </recommendedName>
</protein>
<dbReference type="UniPathway" id="UPA00275">
    <property type="reaction ID" value="UER00399"/>
</dbReference>
<comment type="cofactor">
    <cofactor evidence="6">
        <name>Mg(2+)</name>
        <dbReference type="ChEBI" id="CHEBI:18420"/>
    </cofactor>
    <cofactor evidence="6">
        <name>Mn(2+)</name>
        <dbReference type="ChEBI" id="CHEBI:29035"/>
    </cofactor>
    <text evidence="6">Binds 2 divalent metal cations per subunit. Magnesium or manganese.</text>
</comment>
<organism evidence="7">
    <name type="scientific">Candidatus Methanophagaceae archaeon ANME-1 ERB6</name>
    <dbReference type="NCBI Taxonomy" id="2759912"/>
    <lineage>
        <taxon>Archaea</taxon>
        <taxon>Methanobacteriati</taxon>
        <taxon>Methanobacteriota</taxon>
        <taxon>Stenosarchaea group</taxon>
        <taxon>Methanomicrobia</taxon>
        <taxon>Candidatus Methanophagales</taxon>
        <taxon>Candidatus Methanophagaceae</taxon>
    </lineage>
</organism>
<comment type="function">
    <text evidence="6">Catalyzes the conversion of D-ribulose 5-phosphate to formate and 3,4-dihydroxy-2-butanone 4-phosphate.</text>
</comment>
<evidence type="ECO:0000256" key="2">
    <source>
        <dbReference type="ARBA" id="ARBA00022723"/>
    </source>
</evidence>
<gene>
    <name evidence="7" type="primary">ribB</name>
    <name evidence="7" type="ORF">GLJDJJHM_00021</name>
</gene>
<keyword evidence="4 6" id="KW-0464">Manganese</keyword>
<sequence>MNMNNKDIPESVKKGIEYVKKGKLVLIYDAEDREGETDFVMHASSITSQKVAYFRKEAGGLICVAIHSVAAERLGLPLISDILRNVNSNFSPLRRIVEEKGDLLYDNRSSFSLWVNHRDTFTGITDRDRALTIRKMGEAVDKVLNGNDSSYDFYSEFRTPGHVSILKAAEGLMEERRGQTELSVALALLAGISPAMVICEMLDSESGGALSKADAIAFASERDAIFMEGKEIIQAYQSITSL</sequence>
<dbReference type="GO" id="GO:0009231">
    <property type="term" value="P:riboflavin biosynthetic process"/>
    <property type="evidence" value="ECO:0007669"/>
    <property type="project" value="UniProtKB-UniPathway"/>
</dbReference>
<dbReference type="AlphaFoldDB" id="A0A7G9YS32"/>
<keyword evidence="1 6" id="KW-0686">Riboflavin biosynthesis</keyword>
<dbReference type="EMBL" id="MT631452">
    <property type="protein sequence ID" value="QNO50816.1"/>
    <property type="molecule type" value="Genomic_DNA"/>
</dbReference>
<evidence type="ECO:0000313" key="7">
    <source>
        <dbReference type="EMBL" id="QNO50816.1"/>
    </source>
</evidence>
<comment type="catalytic activity">
    <reaction evidence="6">
        <text>D-ribulose 5-phosphate = (2S)-2-hydroxy-3-oxobutyl phosphate + formate + H(+)</text>
        <dbReference type="Rhea" id="RHEA:18457"/>
        <dbReference type="ChEBI" id="CHEBI:15378"/>
        <dbReference type="ChEBI" id="CHEBI:15740"/>
        <dbReference type="ChEBI" id="CHEBI:58121"/>
        <dbReference type="ChEBI" id="CHEBI:58830"/>
        <dbReference type="EC" id="4.1.99.12"/>
    </reaction>
</comment>
<evidence type="ECO:0000256" key="5">
    <source>
        <dbReference type="ARBA" id="ARBA00023239"/>
    </source>
</evidence>